<evidence type="ECO:0000313" key="3">
    <source>
        <dbReference type="Proteomes" id="UP000323386"/>
    </source>
</evidence>
<organism evidence="2 3">
    <name type="scientific">Pseudozyma flocculosa</name>
    <dbReference type="NCBI Taxonomy" id="84751"/>
    <lineage>
        <taxon>Eukaryota</taxon>
        <taxon>Fungi</taxon>
        <taxon>Dikarya</taxon>
        <taxon>Basidiomycota</taxon>
        <taxon>Ustilaginomycotina</taxon>
        <taxon>Ustilaginomycetes</taxon>
        <taxon>Ustilaginales</taxon>
        <taxon>Ustilaginaceae</taxon>
        <taxon>Pseudozyma</taxon>
    </lineage>
</organism>
<sequence length="209" mass="22115">MAPGSRADLRPPSNTAARSKTAHGALCSLGILTSTRSTLPGGPVDPSALPVSLSHRTAPHRTASHHTLVGTAHSPLSQDRPLRAPTRHDILPRSAAVCAELQAWHRIAFVLDIDLDLFTAHIARGARESCMQAESVKPAAAPWLAGTGWLNRRGATPDGCPGRETSVWAVSTGSSIRSQTSPPFAPISDRRSAPSQARPRPRRGTSTQT</sequence>
<evidence type="ECO:0000256" key="1">
    <source>
        <dbReference type="SAM" id="MobiDB-lite"/>
    </source>
</evidence>
<feature type="compositionally biased region" description="Polar residues" evidence="1">
    <location>
        <begin position="168"/>
        <end position="182"/>
    </location>
</feature>
<accession>A0A5C3EW77</accession>
<gene>
    <name evidence="2" type="ORF">PSFLO_01974</name>
</gene>
<name>A0A5C3EW77_9BASI</name>
<protein>
    <submittedName>
        <fullName evidence="2">Uncharacterized protein</fullName>
    </submittedName>
</protein>
<dbReference type="EMBL" id="OOIP01000004">
    <property type="protein sequence ID" value="SPO36503.1"/>
    <property type="molecule type" value="Genomic_DNA"/>
</dbReference>
<reference evidence="2 3" key="1">
    <citation type="submission" date="2018-03" db="EMBL/GenBank/DDBJ databases">
        <authorList>
            <person name="Guldener U."/>
        </authorList>
    </citation>
    <scope>NUCLEOTIDE SEQUENCE [LARGE SCALE GENOMIC DNA]</scope>
    <source>
        <strain evidence="2 3">DAOM196992</strain>
    </source>
</reference>
<feature type="region of interest" description="Disordered" evidence="1">
    <location>
        <begin position="56"/>
        <end position="83"/>
    </location>
</feature>
<dbReference type="Proteomes" id="UP000323386">
    <property type="component" value="Unassembled WGS sequence"/>
</dbReference>
<dbReference type="AlphaFoldDB" id="A0A5C3EW77"/>
<feature type="region of interest" description="Disordered" evidence="1">
    <location>
        <begin position="155"/>
        <end position="209"/>
    </location>
</feature>
<proteinExistence type="predicted"/>
<feature type="region of interest" description="Disordered" evidence="1">
    <location>
        <begin position="1"/>
        <end position="20"/>
    </location>
</feature>
<evidence type="ECO:0000313" key="2">
    <source>
        <dbReference type="EMBL" id="SPO36503.1"/>
    </source>
</evidence>
<keyword evidence="3" id="KW-1185">Reference proteome</keyword>